<gene>
    <name evidence="2" type="primary">BBOV_IV000780</name>
</gene>
<dbReference type="EMBL" id="AK442407">
    <property type="protein sequence ID" value="BAN66201.1"/>
    <property type="molecule type" value="mRNA"/>
</dbReference>
<dbReference type="EMBL" id="AK441315">
    <property type="protein sequence ID" value="BAN65109.1"/>
    <property type="molecule type" value="mRNA"/>
</dbReference>
<dbReference type="VEuPathDB" id="PiroplasmaDB:BBOV_IV000780"/>
<name>S6BG38_BABBO</name>
<proteinExistence type="evidence at transcript level"/>
<organism evidence="2">
    <name type="scientific">Babesia bovis</name>
    <dbReference type="NCBI Taxonomy" id="5865"/>
    <lineage>
        <taxon>Eukaryota</taxon>
        <taxon>Sar</taxon>
        <taxon>Alveolata</taxon>
        <taxon>Apicomplexa</taxon>
        <taxon>Aconoidasida</taxon>
        <taxon>Piroplasmida</taxon>
        <taxon>Babesiidae</taxon>
        <taxon>Babesia</taxon>
    </lineage>
</organism>
<sequence>MAGSKIAKLAVGVAALAGAISNTVVADNQGVVDFEEIGFIEDFDLSSEEPKAAPVVPGDYVYSTEEDGDEVEDEDMVFPEAKRYLRIRDTKLPTEKSHLPEEIRDMTFNHLPREYIRDTGIDRLKAVIRTIAQYTPTAVELLPYVAYCNSLKEREDFEFPSSIIYSMGRLNSGKMYTGLALALARHIAQRLIAEEYPEKPKTFVLRMKRNDDLAMLTRYITEAILSLKNFP</sequence>
<evidence type="ECO:0000313" key="2">
    <source>
        <dbReference type="EMBL" id="BAN65109.1"/>
    </source>
</evidence>
<feature type="chain" id="PRO_5010150469" evidence="1">
    <location>
        <begin position="27"/>
        <end position="231"/>
    </location>
</feature>
<accession>S6BG38</accession>
<protein>
    <submittedName>
        <fullName evidence="2">Uncharacterized protein</fullName>
    </submittedName>
</protein>
<dbReference type="AlphaFoldDB" id="S6BG38"/>
<keyword evidence="1" id="KW-0732">Signal</keyword>
<reference evidence="2" key="1">
    <citation type="journal article" date="2014" name="BMC Genomics">
        <title>The Babesia bovis gene and promoter model: an update from full-length EST analysis.</title>
        <authorList>
            <person name="Yamagishi J."/>
            <person name="Wakaguri H."/>
            <person name="Yokoyama N."/>
            <person name="Yamashita R."/>
            <person name="Suzuki Y."/>
            <person name="Xuan X."/>
            <person name="Igarashi I."/>
        </authorList>
    </citation>
    <scope>NUCLEOTIDE SEQUENCE</scope>
    <source>
        <strain evidence="2">Texas</strain>
    </source>
</reference>
<evidence type="ECO:0000256" key="1">
    <source>
        <dbReference type="SAM" id="SignalP"/>
    </source>
</evidence>
<feature type="signal peptide" evidence="1">
    <location>
        <begin position="1"/>
        <end position="26"/>
    </location>
</feature>